<dbReference type="PROSITE" id="PS00973">
    <property type="entry name" value="USP_2"/>
    <property type="match status" value="1"/>
</dbReference>
<dbReference type="CDD" id="cd02658">
    <property type="entry name" value="Peptidase_C19B"/>
    <property type="match status" value="1"/>
</dbReference>
<accession>A0AA91Q039</accession>
<dbReference type="EMBL" id="LYUB02000008">
    <property type="protein sequence ID" value="OVF08430.1"/>
    <property type="molecule type" value="Genomic_DNA"/>
</dbReference>
<dbReference type="EC" id="3.4.19.12" evidence="11 15"/>
<dbReference type="Gene3D" id="3.90.70.10">
    <property type="entry name" value="Cysteine proteinases"/>
    <property type="match status" value="1"/>
</dbReference>
<feature type="binding site" evidence="13">
    <location>
        <position position="205"/>
    </location>
    <ligand>
        <name>Zn(2+)</name>
        <dbReference type="ChEBI" id="CHEBI:29105"/>
    </ligand>
</feature>
<proteinExistence type="inferred from homology"/>
<feature type="binding site" evidence="13">
    <location>
        <position position="219"/>
    </location>
    <ligand>
        <name>Zn(2+)</name>
        <dbReference type="ChEBI" id="CHEBI:29105"/>
    </ligand>
</feature>
<comment type="caution">
    <text evidence="19">The sequence shown here is derived from an EMBL/GenBank/DDBJ whole genome shotgun (WGS) entry which is preliminary data.</text>
</comment>
<dbReference type="SUPFAM" id="SSF46934">
    <property type="entry name" value="UBA-like"/>
    <property type="match status" value="1"/>
</dbReference>
<dbReference type="Pfam" id="PF02148">
    <property type="entry name" value="zf-UBP"/>
    <property type="match status" value="1"/>
</dbReference>
<dbReference type="FunFam" id="1.10.8.10:FF:000086">
    <property type="entry name" value="Ubiquitin carboxyl-terminal hydrolase"/>
    <property type="match status" value="1"/>
</dbReference>
<dbReference type="InterPro" id="IPR015940">
    <property type="entry name" value="UBA"/>
</dbReference>
<evidence type="ECO:0000256" key="6">
    <source>
        <dbReference type="ARBA" id="ARBA00022771"/>
    </source>
</evidence>
<evidence type="ECO:0000259" key="16">
    <source>
        <dbReference type="PROSITE" id="PS50030"/>
    </source>
</evidence>
<dbReference type="PROSITE" id="PS50271">
    <property type="entry name" value="ZF_UBP"/>
    <property type="match status" value="1"/>
</dbReference>
<dbReference type="KEGG" id="clus:A9F13_08g01287"/>
<dbReference type="PROSITE" id="PS50235">
    <property type="entry name" value="USP_3"/>
    <property type="match status" value="1"/>
</dbReference>
<keyword evidence="10 11" id="KW-0862">Zinc</keyword>
<dbReference type="Gene3D" id="3.30.40.10">
    <property type="entry name" value="Zinc/RING finger domain, C3HC4 (zinc finger)"/>
    <property type="match status" value="2"/>
</dbReference>
<dbReference type="GO" id="GO:0006508">
    <property type="term" value="P:proteolysis"/>
    <property type="evidence" value="ECO:0007669"/>
    <property type="project" value="UniProtKB-KW"/>
</dbReference>
<evidence type="ECO:0000256" key="1">
    <source>
        <dbReference type="ARBA" id="ARBA00000707"/>
    </source>
</evidence>
<dbReference type="InterPro" id="IPR009060">
    <property type="entry name" value="UBA-like_sf"/>
</dbReference>
<dbReference type="PIRSF" id="PIRSF016308">
    <property type="entry name" value="UBP"/>
    <property type="match status" value="1"/>
</dbReference>
<dbReference type="InterPro" id="IPR001394">
    <property type="entry name" value="Peptidase_C19_UCH"/>
</dbReference>
<feature type="domain" description="USP" evidence="17">
    <location>
        <begin position="314"/>
        <end position="777"/>
    </location>
</feature>
<comment type="similarity">
    <text evidence="2 11 15">Belongs to the peptidase C19 family.</text>
</comment>
<dbReference type="PROSITE" id="PS50030">
    <property type="entry name" value="UBA"/>
    <property type="match status" value="2"/>
</dbReference>
<comment type="catalytic activity">
    <reaction evidence="1 11 15">
        <text>Thiol-dependent hydrolysis of ester, thioester, amide, peptide and isopeptide bonds formed by the C-terminal Gly of ubiquitin (a 76-residue protein attached to proteins as an intracellular targeting signal).</text>
        <dbReference type="EC" id="3.4.19.12"/>
    </reaction>
</comment>
<evidence type="ECO:0000256" key="11">
    <source>
        <dbReference type="PIRNR" id="PIRNR016308"/>
    </source>
</evidence>
<feature type="domain" description="UBP-type" evidence="18">
    <location>
        <begin position="165"/>
        <end position="272"/>
    </location>
</feature>
<dbReference type="InterPro" id="IPR001607">
    <property type="entry name" value="Znf_UBP"/>
</dbReference>
<evidence type="ECO:0000256" key="14">
    <source>
        <dbReference type="PROSITE-ProRule" id="PRU00502"/>
    </source>
</evidence>
<evidence type="ECO:0000256" key="7">
    <source>
        <dbReference type="ARBA" id="ARBA00022786"/>
    </source>
</evidence>
<evidence type="ECO:0000313" key="19">
    <source>
        <dbReference type="EMBL" id="OVF08430.1"/>
    </source>
</evidence>
<dbReference type="Gene3D" id="1.10.8.10">
    <property type="entry name" value="DNA helicase RuvA subunit, C-terminal domain"/>
    <property type="match status" value="2"/>
</dbReference>
<dbReference type="Pfam" id="PF00627">
    <property type="entry name" value="UBA"/>
    <property type="match status" value="2"/>
</dbReference>
<protein>
    <recommendedName>
        <fullName evidence="11 15">Ubiquitin carboxyl-terminal hydrolase</fullName>
        <ecNumber evidence="11 15">3.4.19.12</ecNumber>
    </recommendedName>
</protein>
<dbReference type="InterPro" id="IPR038765">
    <property type="entry name" value="Papain-like_cys_pep_sf"/>
</dbReference>
<dbReference type="Proteomes" id="UP000195602">
    <property type="component" value="Unassembled WGS sequence"/>
</dbReference>
<dbReference type="SMART" id="SM00290">
    <property type="entry name" value="ZnF_UBP"/>
    <property type="match status" value="2"/>
</dbReference>
<dbReference type="SUPFAM" id="SSF54001">
    <property type="entry name" value="Cysteine proteinases"/>
    <property type="match status" value="1"/>
</dbReference>
<dbReference type="InterPro" id="IPR013083">
    <property type="entry name" value="Znf_RING/FYVE/PHD"/>
</dbReference>
<keyword evidence="8 11" id="KW-0378">Hydrolase</keyword>
<evidence type="ECO:0000256" key="10">
    <source>
        <dbReference type="ARBA" id="ARBA00022833"/>
    </source>
</evidence>
<dbReference type="SMART" id="SM00165">
    <property type="entry name" value="UBA"/>
    <property type="match status" value="2"/>
</dbReference>
<dbReference type="GO" id="GO:0005829">
    <property type="term" value="C:cytosol"/>
    <property type="evidence" value="ECO:0007669"/>
    <property type="project" value="TreeGrafter"/>
</dbReference>
<evidence type="ECO:0000256" key="9">
    <source>
        <dbReference type="ARBA" id="ARBA00022807"/>
    </source>
</evidence>
<dbReference type="InterPro" id="IPR016652">
    <property type="entry name" value="Ubiquitinyl_hydrolase"/>
</dbReference>
<evidence type="ECO:0000256" key="4">
    <source>
        <dbReference type="ARBA" id="ARBA00022723"/>
    </source>
</evidence>
<dbReference type="InterPro" id="IPR050164">
    <property type="entry name" value="Peptidase_C19"/>
</dbReference>
<keyword evidence="9 11" id="KW-0788">Thiol protease</keyword>
<dbReference type="CDD" id="cd14385">
    <property type="entry name" value="UBA1_spUBP14_like"/>
    <property type="match status" value="1"/>
</dbReference>
<name>A0AA91Q039_CLALS</name>
<dbReference type="Pfam" id="PF17807">
    <property type="entry name" value="zf-UBP_var"/>
    <property type="match status" value="1"/>
</dbReference>
<evidence type="ECO:0000256" key="5">
    <source>
        <dbReference type="ARBA" id="ARBA00022737"/>
    </source>
</evidence>
<dbReference type="InterPro" id="IPR033864">
    <property type="entry name" value="UBA2_scUBP14-like"/>
</dbReference>
<dbReference type="PROSITE" id="PS00972">
    <property type="entry name" value="USP_1"/>
    <property type="match status" value="1"/>
</dbReference>
<feature type="domain" description="UBA" evidence="16">
    <location>
        <begin position="579"/>
        <end position="620"/>
    </location>
</feature>
<evidence type="ECO:0000256" key="3">
    <source>
        <dbReference type="ARBA" id="ARBA00022670"/>
    </source>
</evidence>
<keyword evidence="7 11" id="KW-0833">Ubl conjugation pathway</keyword>
<dbReference type="GO" id="GO:0005634">
    <property type="term" value="C:nucleus"/>
    <property type="evidence" value="ECO:0007669"/>
    <property type="project" value="TreeGrafter"/>
</dbReference>
<dbReference type="GO" id="GO:0016579">
    <property type="term" value="P:protein deubiquitination"/>
    <property type="evidence" value="ECO:0007669"/>
    <property type="project" value="InterPro"/>
</dbReference>
<feature type="active site" description="Proton acceptor" evidence="12">
    <location>
        <position position="736"/>
    </location>
</feature>
<keyword evidence="5" id="KW-0677">Repeat</keyword>
<keyword evidence="3 11" id="KW-0645">Protease</keyword>
<evidence type="ECO:0000259" key="18">
    <source>
        <dbReference type="PROSITE" id="PS50271"/>
    </source>
</evidence>
<dbReference type="GO" id="GO:0004843">
    <property type="term" value="F:cysteine-type deubiquitinase activity"/>
    <property type="evidence" value="ECO:0007669"/>
    <property type="project" value="UniProtKB-UniRule"/>
</dbReference>
<dbReference type="AlphaFoldDB" id="A0AA91Q039"/>
<dbReference type="InterPro" id="IPR041432">
    <property type="entry name" value="UBP13_Znf-UBP_var"/>
</dbReference>
<dbReference type="PANTHER" id="PTHR24006">
    <property type="entry name" value="UBIQUITIN CARBOXYL-TERMINAL HYDROLASE"/>
    <property type="match status" value="1"/>
</dbReference>
<evidence type="ECO:0000256" key="15">
    <source>
        <dbReference type="RuleBase" id="RU366025"/>
    </source>
</evidence>
<evidence type="ECO:0000256" key="12">
    <source>
        <dbReference type="PIRSR" id="PIRSR016308-1"/>
    </source>
</evidence>
<dbReference type="CDD" id="cd14298">
    <property type="entry name" value="UBA2_scUBP14_like"/>
    <property type="match status" value="1"/>
</dbReference>
<dbReference type="PANTHER" id="PTHR24006:SF664">
    <property type="entry name" value="UBIQUITIN CARBOXYL-TERMINAL HYDROLASE"/>
    <property type="match status" value="1"/>
</dbReference>
<evidence type="ECO:0000259" key="17">
    <source>
        <dbReference type="PROSITE" id="PS50235"/>
    </source>
</evidence>
<reference evidence="19 20" key="1">
    <citation type="submission" date="2017-04" db="EMBL/GenBank/DDBJ databases">
        <title>Draft genome of the yeast Clavispora lusitaniae type strain CBS 6936.</title>
        <authorList>
            <person name="Durrens P."/>
            <person name="Klopp C."/>
            <person name="Biteau N."/>
            <person name="Fitton-Ouhabi V."/>
            <person name="Dementhon K."/>
            <person name="Accoceberry I."/>
            <person name="Sherman D.J."/>
            <person name="Noel T."/>
        </authorList>
    </citation>
    <scope>NUCLEOTIDE SEQUENCE [LARGE SCALE GENOMIC DNA]</scope>
    <source>
        <strain evidence="19 20">CBS 6936</strain>
    </source>
</reference>
<keyword evidence="6 14" id="KW-0863">Zinc-finger</keyword>
<evidence type="ECO:0000256" key="2">
    <source>
        <dbReference type="ARBA" id="ARBA00009085"/>
    </source>
</evidence>
<dbReference type="GO" id="GO:0008270">
    <property type="term" value="F:zinc ion binding"/>
    <property type="evidence" value="ECO:0007669"/>
    <property type="project" value="UniProtKB-UniRule"/>
</dbReference>
<dbReference type="InterPro" id="IPR018200">
    <property type="entry name" value="USP_CS"/>
</dbReference>
<evidence type="ECO:0000256" key="13">
    <source>
        <dbReference type="PIRSR" id="PIRSR016308-3"/>
    </source>
</evidence>
<feature type="binding site" evidence="13">
    <location>
        <position position="188"/>
    </location>
    <ligand>
        <name>Zn(2+)</name>
        <dbReference type="ChEBI" id="CHEBI:29105"/>
    </ligand>
</feature>
<dbReference type="InterPro" id="IPR028889">
    <property type="entry name" value="USP"/>
</dbReference>
<gene>
    <name evidence="19" type="ORF">A9F13_08g01287</name>
</gene>
<organism evidence="19 20">
    <name type="scientific">Clavispora lusitaniae</name>
    <name type="common">Candida lusitaniae</name>
    <dbReference type="NCBI Taxonomy" id="36911"/>
    <lineage>
        <taxon>Eukaryota</taxon>
        <taxon>Fungi</taxon>
        <taxon>Dikarya</taxon>
        <taxon>Ascomycota</taxon>
        <taxon>Saccharomycotina</taxon>
        <taxon>Pichiomycetes</taxon>
        <taxon>Metschnikowiaceae</taxon>
        <taxon>Clavispora</taxon>
    </lineage>
</organism>
<feature type="domain" description="UBA" evidence="16">
    <location>
        <begin position="640"/>
        <end position="682"/>
    </location>
</feature>
<evidence type="ECO:0000256" key="8">
    <source>
        <dbReference type="ARBA" id="ARBA00022801"/>
    </source>
</evidence>
<evidence type="ECO:0000313" key="20">
    <source>
        <dbReference type="Proteomes" id="UP000195602"/>
    </source>
</evidence>
<dbReference type="Pfam" id="PF00443">
    <property type="entry name" value="UCH"/>
    <property type="match status" value="1"/>
</dbReference>
<keyword evidence="4 11" id="KW-0479">Metal-binding</keyword>
<sequence length="777" mass="86614">MSDFIVSACTGLKTNLSPSDKIYKDDCMFSFDTPENNANGLDICMSCYQAFARAPHKNYTAEHYQDKRHSLYVNITKRLKSEEERKRILDNEDSTRQTKIPRLEVTDHEQDEFYNVFNSIYVAPLDTSVPLDECPEPASSLAQQILTSNSASTNDEIKTWEQQVFPCAHSSSIEQTSATADLSHCASCDLGENLWVCLTCAAVGCGREQFGSSLKGNSHALVHFEQTGHAVAVKLGSLAADEDSCDCYCYSCNDEVKVPQLGAKLLQLGIDLNSAVKTEKSLIELNLETNKNWQFNLDGTNGDKLEPVFGPGLTGLANLGNSCYLSSVVQALFSYESYDNFFRNLSFDKHVADPAMDLRSQMLKLYDGLLSGRYSKPNPLDSQGYQAGIKPSSFKTLIGAEHAEFKTNKQQDAYEFLLYLLDKLDREYGLSLNEEFKFLLTSKVLCTNCKSGTLSTELVDNVSVPLEEIEEGKTEEGKPVYKEMSLPECFKRFAATEEIENYKCDTCGETSTALKTTGFRSHPKNLIVGVNRIKLENWIPMKKDVAVDIPDSLQLSSLGAPSFESGETEVSETQNSAFVPNEEAMSMLSSMGFGEARSARALFHTGNKNAEEAMNWLFEHMDDPGIDDPFDASKEQDGNSAPENLEAIDNLVAMGFSALLAKKALHLNGNDVNASVEWLFSNPDDDGVIHDNQPVFNIKEESEKLKKKLLEEPMGSGNYRLKAVVCHKGSSPHTGHYVVFVRIKEEWVLFNDEKVVRCDNNLEDMRKNGYIYFFSQD</sequence>
<dbReference type="SUPFAM" id="SSF57850">
    <property type="entry name" value="RING/U-box"/>
    <property type="match status" value="2"/>
</dbReference>
<feature type="active site" description="Nucleophile" evidence="12">
    <location>
        <position position="323"/>
    </location>
</feature>